<keyword evidence="4" id="KW-1133">Transmembrane helix</keyword>
<dbReference type="GO" id="GO:0001508">
    <property type="term" value="P:action potential"/>
    <property type="evidence" value="ECO:0007669"/>
    <property type="project" value="TreeGrafter"/>
</dbReference>
<keyword evidence="5" id="KW-0406">Ion transport</keyword>
<keyword evidence="2" id="KW-0813">Transport</keyword>
<dbReference type="GO" id="GO:0043679">
    <property type="term" value="C:axon terminus"/>
    <property type="evidence" value="ECO:0007669"/>
    <property type="project" value="TreeGrafter"/>
</dbReference>
<dbReference type="GO" id="GO:0032809">
    <property type="term" value="C:neuronal cell body membrane"/>
    <property type="evidence" value="ECO:0007669"/>
    <property type="project" value="TreeGrafter"/>
</dbReference>
<dbReference type="EMBL" id="JTDY01006584">
    <property type="protein sequence ID" value="KOB65864.1"/>
    <property type="molecule type" value="Genomic_DNA"/>
</dbReference>
<comment type="subcellular location">
    <subcellularLocation>
        <location evidence="1">Membrane</location>
        <topology evidence="1">Multi-pass membrane protein</topology>
    </subcellularLocation>
</comment>
<protein>
    <recommendedName>
        <fullName evidence="8">Potassium channel tetramerisation-type BTB domain-containing protein</fullName>
    </recommendedName>
</protein>
<dbReference type="STRING" id="104452.A0A0L7KS61"/>
<dbReference type="GO" id="GO:0042734">
    <property type="term" value="C:presynaptic membrane"/>
    <property type="evidence" value="ECO:0007669"/>
    <property type="project" value="TreeGrafter"/>
</dbReference>
<dbReference type="Proteomes" id="UP000037510">
    <property type="component" value="Unassembled WGS sequence"/>
</dbReference>
<evidence type="ECO:0000256" key="2">
    <source>
        <dbReference type="ARBA" id="ARBA00022448"/>
    </source>
</evidence>
<dbReference type="SUPFAM" id="SSF54695">
    <property type="entry name" value="POZ domain"/>
    <property type="match status" value="1"/>
</dbReference>
<name>A0A0L7KS61_OPEBR</name>
<proteinExistence type="predicted"/>
<dbReference type="GO" id="GO:0005251">
    <property type="term" value="F:delayed rectifier potassium channel activity"/>
    <property type="evidence" value="ECO:0007669"/>
    <property type="project" value="TreeGrafter"/>
</dbReference>
<dbReference type="PRINTS" id="PR01498">
    <property type="entry name" value="SHAWCHANNEL"/>
</dbReference>
<evidence type="ECO:0000256" key="1">
    <source>
        <dbReference type="ARBA" id="ARBA00004141"/>
    </source>
</evidence>
<dbReference type="InterPro" id="IPR003974">
    <property type="entry name" value="K_chnl_volt-dep_Kv3"/>
</dbReference>
<evidence type="ECO:0000256" key="4">
    <source>
        <dbReference type="ARBA" id="ARBA00022989"/>
    </source>
</evidence>
<evidence type="ECO:0000313" key="9">
    <source>
        <dbReference type="EMBL" id="KOB65864.1"/>
    </source>
</evidence>
<keyword evidence="7" id="KW-0407">Ion channel</keyword>
<dbReference type="PANTHER" id="PTHR11537:SF252">
    <property type="entry name" value="POTASSIUM VOLTAGE-GATED CHANNEL PROTEIN SHAW"/>
    <property type="match status" value="1"/>
</dbReference>
<dbReference type="Pfam" id="PF02214">
    <property type="entry name" value="BTB_2"/>
    <property type="match status" value="1"/>
</dbReference>
<gene>
    <name evidence="9" type="ORF">OBRU01_22130</name>
</gene>
<evidence type="ECO:0000256" key="7">
    <source>
        <dbReference type="ARBA" id="ARBA00023303"/>
    </source>
</evidence>
<dbReference type="InterPro" id="IPR028325">
    <property type="entry name" value="VG_K_chnl"/>
</dbReference>
<keyword evidence="6" id="KW-0472">Membrane</keyword>
<keyword evidence="3" id="KW-0812">Transmembrane</keyword>
<reference evidence="9 10" key="1">
    <citation type="journal article" date="2015" name="Genome Biol. Evol.">
        <title>The genome of winter moth (Operophtera brumata) provides a genomic perspective on sexual dimorphism and phenology.</title>
        <authorList>
            <person name="Derks M.F."/>
            <person name="Smit S."/>
            <person name="Salis L."/>
            <person name="Schijlen E."/>
            <person name="Bossers A."/>
            <person name="Mateman C."/>
            <person name="Pijl A.S."/>
            <person name="de Ridder D."/>
            <person name="Groenen M.A."/>
            <person name="Visser M.E."/>
            <person name="Megens H.J."/>
        </authorList>
    </citation>
    <scope>NUCLEOTIDE SEQUENCE [LARGE SCALE GENOMIC DNA]</scope>
    <source>
        <strain evidence="9">WM2013NL</strain>
        <tissue evidence="9">Head and thorax</tissue>
    </source>
</reference>
<dbReference type="PANTHER" id="PTHR11537">
    <property type="entry name" value="VOLTAGE-GATED POTASSIUM CHANNEL"/>
    <property type="match status" value="1"/>
</dbReference>
<sequence>MARGEVAEASSLSWRLAPVKWLAARRHVASSDDHVSKWRPSFIKWRRGNSLNYFVPRTGKLHYPTDVCGPLFEEELEFWGLDANQVEPCCWMTYTQV</sequence>
<dbReference type="Gene3D" id="3.30.710.10">
    <property type="entry name" value="Potassium Channel Kv1.1, Chain A"/>
    <property type="match status" value="1"/>
</dbReference>
<dbReference type="InterPro" id="IPR003131">
    <property type="entry name" value="T1-type_BTB"/>
</dbReference>
<feature type="domain" description="Potassium channel tetramerisation-type BTB" evidence="8">
    <location>
        <begin position="51"/>
        <end position="89"/>
    </location>
</feature>
<dbReference type="GO" id="GO:0008076">
    <property type="term" value="C:voltage-gated potassium channel complex"/>
    <property type="evidence" value="ECO:0007669"/>
    <property type="project" value="InterPro"/>
</dbReference>
<evidence type="ECO:0000256" key="5">
    <source>
        <dbReference type="ARBA" id="ARBA00023065"/>
    </source>
</evidence>
<keyword evidence="10" id="KW-1185">Reference proteome</keyword>
<evidence type="ECO:0000256" key="6">
    <source>
        <dbReference type="ARBA" id="ARBA00023136"/>
    </source>
</evidence>
<evidence type="ECO:0000313" key="10">
    <source>
        <dbReference type="Proteomes" id="UP000037510"/>
    </source>
</evidence>
<dbReference type="AlphaFoldDB" id="A0A0L7KS61"/>
<accession>A0A0L7KS61</accession>
<comment type="caution">
    <text evidence="9">The sequence shown here is derived from an EMBL/GenBank/DDBJ whole genome shotgun (WGS) entry which is preliminary data.</text>
</comment>
<dbReference type="GO" id="GO:0045211">
    <property type="term" value="C:postsynaptic membrane"/>
    <property type="evidence" value="ECO:0007669"/>
    <property type="project" value="TreeGrafter"/>
</dbReference>
<organism evidence="9 10">
    <name type="scientific">Operophtera brumata</name>
    <name type="common">Winter moth</name>
    <name type="synonym">Phalaena brumata</name>
    <dbReference type="NCBI Taxonomy" id="104452"/>
    <lineage>
        <taxon>Eukaryota</taxon>
        <taxon>Metazoa</taxon>
        <taxon>Ecdysozoa</taxon>
        <taxon>Arthropoda</taxon>
        <taxon>Hexapoda</taxon>
        <taxon>Insecta</taxon>
        <taxon>Pterygota</taxon>
        <taxon>Neoptera</taxon>
        <taxon>Endopterygota</taxon>
        <taxon>Lepidoptera</taxon>
        <taxon>Glossata</taxon>
        <taxon>Ditrysia</taxon>
        <taxon>Geometroidea</taxon>
        <taxon>Geometridae</taxon>
        <taxon>Larentiinae</taxon>
        <taxon>Operophtera</taxon>
    </lineage>
</organism>
<evidence type="ECO:0000256" key="3">
    <source>
        <dbReference type="ARBA" id="ARBA00022692"/>
    </source>
</evidence>
<dbReference type="GO" id="GO:0032590">
    <property type="term" value="C:dendrite membrane"/>
    <property type="evidence" value="ECO:0007669"/>
    <property type="project" value="TreeGrafter"/>
</dbReference>
<evidence type="ECO:0000259" key="8">
    <source>
        <dbReference type="Pfam" id="PF02214"/>
    </source>
</evidence>
<dbReference type="GO" id="GO:0051260">
    <property type="term" value="P:protein homooligomerization"/>
    <property type="evidence" value="ECO:0007669"/>
    <property type="project" value="InterPro"/>
</dbReference>
<dbReference type="InterPro" id="IPR011333">
    <property type="entry name" value="SKP1/BTB/POZ_sf"/>
</dbReference>